<name>A0AAV1CFT6_OLDCO</name>
<dbReference type="PANTHER" id="PTHR35469">
    <property type="entry name" value="TRANSMEMBRANE PROTEIN"/>
    <property type="match status" value="1"/>
</dbReference>
<accession>A0AAV1CFT6</accession>
<keyword evidence="2" id="KW-1133">Transmembrane helix</keyword>
<dbReference type="Proteomes" id="UP001161247">
    <property type="component" value="Chromosome 2"/>
</dbReference>
<proteinExistence type="predicted"/>
<feature type="transmembrane region" description="Helical" evidence="2">
    <location>
        <begin position="200"/>
        <end position="221"/>
    </location>
</feature>
<evidence type="ECO:0000256" key="1">
    <source>
        <dbReference type="SAM" id="MobiDB-lite"/>
    </source>
</evidence>
<reference evidence="3" key="1">
    <citation type="submission" date="2023-03" db="EMBL/GenBank/DDBJ databases">
        <authorList>
            <person name="Julca I."/>
        </authorList>
    </citation>
    <scope>NUCLEOTIDE SEQUENCE</scope>
</reference>
<dbReference type="AlphaFoldDB" id="A0AAV1CFT6"/>
<evidence type="ECO:0000313" key="4">
    <source>
        <dbReference type="Proteomes" id="UP001161247"/>
    </source>
</evidence>
<gene>
    <name evidence="3" type="ORF">OLC1_LOCUS4863</name>
</gene>
<keyword evidence="4" id="KW-1185">Reference proteome</keyword>
<sequence>MTESSREARRRRILERGNDRLALITGQIRNLPSDSGSNPPQSDSLAGDLSSPPSTIQAQLPSSPPPTLDSPHRDDKTSGPLLPNPNSVPENSQQKSSDDRAESLISSSDSITRPADLLSRDHDGEGSSIQQNLRDSRSYKDQHLGILTHLHNLFSFSEVKSAISASESTRMVCSVAVALLVVLANVGFPVLGSRLVKSVIFFRPLYLLLLTNITIVIALLLEKQRGLPRPERQTTGNRSTGEQGLVDQLGAALELGLFISNVTGALLMDGSIYAIALVCGFSLAKCIGF</sequence>
<evidence type="ECO:0000256" key="2">
    <source>
        <dbReference type="SAM" id="Phobius"/>
    </source>
</evidence>
<organism evidence="3 4">
    <name type="scientific">Oldenlandia corymbosa var. corymbosa</name>
    <dbReference type="NCBI Taxonomy" id="529605"/>
    <lineage>
        <taxon>Eukaryota</taxon>
        <taxon>Viridiplantae</taxon>
        <taxon>Streptophyta</taxon>
        <taxon>Embryophyta</taxon>
        <taxon>Tracheophyta</taxon>
        <taxon>Spermatophyta</taxon>
        <taxon>Magnoliopsida</taxon>
        <taxon>eudicotyledons</taxon>
        <taxon>Gunneridae</taxon>
        <taxon>Pentapetalae</taxon>
        <taxon>asterids</taxon>
        <taxon>lamiids</taxon>
        <taxon>Gentianales</taxon>
        <taxon>Rubiaceae</taxon>
        <taxon>Rubioideae</taxon>
        <taxon>Spermacoceae</taxon>
        <taxon>Hedyotis-Oldenlandia complex</taxon>
        <taxon>Oldenlandia</taxon>
    </lineage>
</organism>
<dbReference type="EMBL" id="OX459119">
    <property type="protein sequence ID" value="CAI9093462.1"/>
    <property type="molecule type" value="Genomic_DNA"/>
</dbReference>
<feature type="compositionally biased region" description="Polar residues" evidence="1">
    <location>
        <begin position="84"/>
        <end position="95"/>
    </location>
</feature>
<protein>
    <submittedName>
        <fullName evidence="3">OLC1v1028964C1</fullName>
    </submittedName>
</protein>
<feature type="region of interest" description="Disordered" evidence="1">
    <location>
        <begin position="1"/>
        <end position="135"/>
    </location>
</feature>
<feature type="compositionally biased region" description="Polar residues" evidence="1">
    <location>
        <begin position="27"/>
        <end position="44"/>
    </location>
</feature>
<keyword evidence="2" id="KW-0472">Membrane</keyword>
<keyword evidence="2" id="KW-0812">Transmembrane</keyword>
<dbReference type="PANTHER" id="PTHR35469:SF4">
    <property type="entry name" value="TRANSMEMBRANE PROTEIN"/>
    <property type="match status" value="1"/>
</dbReference>
<feature type="transmembrane region" description="Helical" evidence="2">
    <location>
        <begin position="171"/>
        <end position="188"/>
    </location>
</feature>
<evidence type="ECO:0000313" key="3">
    <source>
        <dbReference type="EMBL" id="CAI9093462.1"/>
    </source>
</evidence>